<evidence type="ECO:0000313" key="1">
    <source>
        <dbReference type="EMBL" id="AWR21674.1"/>
    </source>
</evidence>
<accession>A0A2Z3S028</accession>
<dbReference type="Proteomes" id="UP000246894">
    <property type="component" value="Chromosome"/>
</dbReference>
<dbReference type="SUPFAM" id="SSF52540">
    <property type="entry name" value="P-loop containing nucleoside triphosphate hydrolases"/>
    <property type="match status" value="1"/>
</dbReference>
<dbReference type="Gene3D" id="3.40.50.300">
    <property type="entry name" value="P-loop containing nucleotide triphosphate hydrolases"/>
    <property type="match status" value="1"/>
</dbReference>
<dbReference type="EMBL" id="CP023994">
    <property type="protein sequence ID" value="AWR21674.1"/>
    <property type="molecule type" value="Genomic_DNA"/>
</dbReference>
<evidence type="ECO:0000313" key="2">
    <source>
        <dbReference type="Proteomes" id="UP000246894"/>
    </source>
</evidence>
<sequence length="194" mass="21838">MLSPDLSQITAHIHERALAYDDAVKHDRRAPAPTFLIDGPSGSGKTTLTAEIEQHWNSAVKLQVVHMDDLYPGWDGLAEGAAKALAMLTERATGADTHWQRYDWKTRSFAEWHSVDSLEPLLIEGCGSMSQESQSLSQVRIWLDAETELRRERALSRVGENFAEHWTQWDAQFENFISLHNPRAIATLEVSASE</sequence>
<organism evidence="1 2">
    <name type="scientific">Aurantimicrobium photophilum</name>
    <dbReference type="NCBI Taxonomy" id="1987356"/>
    <lineage>
        <taxon>Bacteria</taxon>
        <taxon>Bacillati</taxon>
        <taxon>Actinomycetota</taxon>
        <taxon>Actinomycetes</taxon>
        <taxon>Micrococcales</taxon>
        <taxon>Microbacteriaceae</taxon>
        <taxon>Aurantimicrobium</taxon>
    </lineage>
</organism>
<dbReference type="InterPro" id="IPR027417">
    <property type="entry name" value="P-loop_NTPase"/>
</dbReference>
<evidence type="ECO:0008006" key="3">
    <source>
        <dbReference type="Google" id="ProtNLM"/>
    </source>
</evidence>
<dbReference type="NCBIfam" id="NF005115">
    <property type="entry name" value="PRK06547.1"/>
    <property type="match status" value="1"/>
</dbReference>
<keyword evidence="2" id="KW-1185">Reference proteome</keyword>
<dbReference type="KEGG" id="aum:AURMO_01080"/>
<gene>
    <name evidence="1" type="ORF">AURMO_01080</name>
</gene>
<protein>
    <recommendedName>
        <fullName evidence="3">(d)CMP kinase</fullName>
    </recommendedName>
</protein>
<dbReference type="AlphaFoldDB" id="A0A2Z3S028"/>
<name>A0A2Z3S028_9MICO</name>
<reference evidence="1 2" key="1">
    <citation type="submission" date="2017-10" db="EMBL/GenBank/DDBJ databases">
        <title>Genome of an Actinobacterium that displays light-enhanced growth.</title>
        <authorList>
            <person name="Maresca J.A."/>
            <person name="Hempel P."/>
            <person name="Shevchenko O."/>
            <person name="Miller K.J."/>
            <person name="Hahn M.W."/>
        </authorList>
    </citation>
    <scope>NUCLEOTIDE SEQUENCE [LARGE SCALE GENOMIC DNA]</scope>
    <source>
        <strain evidence="1 2">MWH-Mo1</strain>
    </source>
</reference>
<proteinExistence type="predicted"/>
<dbReference type="RefSeq" id="WP_162532678.1">
    <property type="nucleotide sequence ID" value="NZ_CP023994.1"/>
</dbReference>